<dbReference type="InterPro" id="IPR050109">
    <property type="entry name" value="HTH-type_TetR-like_transc_reg"/>
</dbReference>
<dbReference type="STRING" id="574651.SAMN04487968_11472"/>
<name>A0A1I1N3D4_9ACTN</name>
<evidence type="ECO:0000256" key="3">
    <source>
        <dbReference type="ARBA" id="ARBA00023163"/>
    </source>
</evidence>
<reference evidence="7 8" key="1">
    <citation type="submission" date="2016-10" db="EMBL/GenBank/DDBJ databases">
        <authorList>
            <person name="de Groot N.N."/>
        </authorList>
    </citation>
    <scope>NUCLEOTIDE SEQUENCE [LARGE SCALE GENOMIC DNA]</scope>
    <source>
        <strain evidence="7 8">CGMCC 1.7056</strain>
    </source>
</reference>
<evidence type="ECO:0000313" key="7">
    <source>
        <dbReference type="EMBL" id="SFC92137.1"/>
    </source>
</evidence>
<dbReference type="SUPFAM" id="SSF46689">
    <property type="entry name" value="Homeodomain-like"/>
    <property type="match status" value="1"/>
</dbReference>
<accession>A0A1I1N3D4</accession>
<sequence>MPRPTVARRSNAGTKGVPRAEREGQIVQVATEVFGTLGFAATSVADVADRAGISKPLIYNYFGSKEGLFSACLHRAGAILAGELERVARGDAVGLERALRTLEGLFTLLEPQPWIWRLFFDPTVPRGEEGIAAEIALYTDRITALADQGVGEMLRLAGADDPLDVAALTAVWLAVADSLVTWWLDHPDETPASMTERCVRLFGVVLGAPLPAHVTAD</sequence>
<dbReference type="InterPro" id="IPR023772">
    <property type="entry name" value="DNA-bd_HTH_TetR-type_CS"/>
</dbReference>
<dbReference type="InterPro" id="IPR001647">
    <property type="entry name" value="HTH_TetR"/>
</dbReference>
<evidence type="ECO:0000256" key="2">
    <source>
        <dbReference type="ARBA" id="ARBA00023125"/>
    </source>
</evidence>
<gene>
    <name evidence="7" type="ORF">SAMN04487968_11472</name>
</gene>
<keyword evidence="2 4" id="KW-0238">DNA-binding</keyword>
<feature type="region of interest" description="Disordered" evidence="5">
    <location>
        <begin position="1"/>
        <end position="20"/>
    </location>
</feature>
<dbReference type="PROSITE" id="PS01081">
    <property type="entry name" value="HTH_TETR_1"/>
    <property type="match status" value="1"/>
</dbReference>
<dbReference type="GO" id="GO:0045892">
    <property type="term" value="P:negative regulation of DNA-templated transcription"/>
    <property type="evidence" value="ECO:0007669"/>
    <property type="project" value="UniProtKB-ARBA"/>
</dbReference>
<evidence type="ECO:0000259" key="6">
    <source>
        <dbReference type="PROSITE" id="PS50977"/>
    </source>
</evidence>
<dbReference type="PRINTS" id="PR00455">
    <property type="entry name" value="HTHTETR"/>
</dbReference>
<dbReference type="EMBL" id="FOLB01000014">
    <property type="protein sequence ID" value="SFC92137.1"/>
    <property type="molecule type" value="Genomic_DNA"/>
</dbReference>
<dbReference type="RefSeq" id="WP_091126133.1">
    <property type="nucleotide sequence ID" value="NZ_FOLB01000014.1"/>
</dbReference>
<dbReference type="PANTHER" id="PTHR30055:SF158">
    <property type="entry name" value="POSSIBLE TRANSCRIPTIONAL REGULATORY PROTEIN (PROBABLY TETR-FAMILY)"/>
    <property type="match status" value="1"/>
</dbReference>
<dbReference type="InterPro" id="IPR009057">
    <property type="entry name" value="Homeodomain-like_sf"/>
</dbReference>
<dbReference type="Gene3D" id="1.10.357.10">
    <property type="entry name" value="Tetracycline Repressor, domain 2"/>
    <property type="match status" value="1"/>
</dbReference>
<dbReference type="SUPFAM" id="SSF48498">
    <property type="entry name" value="Tetracyclin repressor-like, C-terminal domain"/>
    <property type="match status" value="1"/>
</dbReference>
<feature type="DNA-binding region" description="H-T-H motif" evidence="4">
    <location>
        <begin position="43"/>
        <end position="62"/>
    </location>
</feature>
<dbReference type="FunFam" id="1.10.10.60:FF:000141">
    <property type="entry name" value="TetR family transcriptional regulator"/>
    <property type="match status" value="1"/>
</dbReference>
<organism evidence="7 8">
    <name type="scientific">Nocardioides terrae</name>
    <dbReference type="NCBI Taxonomy" id="574651"/>
    <lineage>
        <taxon>Bacteria</taxon>
        <taxon>Bacillati</taxon>
        <taxon>Actinomycetota</taxon>
        <taxon>Actinomycetes</taxon>
        <taxon>Propionibacteriales</taxon>
        <taxon>Nocardioidaceae</taxon>
        <taxon>Nocardioides</taxon>
    </lineage>
</organism>
<dbReference type="InterPro" id="IPR036271">
    <property type="entry name" value="Tet_transcr_reg_TetR-rel_C_sf"/>
</dbReference>
<evidence type="ECO:0000313" key="8">
    <source>
        <dbReference type="Proteomes" id="UP000198832"/>
    </source>
</evidence>
<dbReference type="Proteomes" id="UP000198832">
    <property type="component" value="Unassembled WGS sequence"/>
</dbReference>
<keyword evidence="8" id="KW-1185">Reference proteome</keyword>
<dbReference type="AlphaFoldDB" id="A0A1I1N3D4"/>
<feature type="domain" description="HTH tetR-type" evidence="6">
    <location>
        <begin position="20"/>
        <end position="80"/>
    </location>
</feature>
<protein>
    <submittedName>
        <fullName evidence="7">Transcriptional regulator, TetR family</fullName>
    </submittedName>
</protein>
<proteinExistence type="predicted"/>
<evidence type="ECO:0000256" key="5">
    <source>
        <dbReference type="SAM" id="MobiDB-lite"/>
    </source>
</evidence>
<keyword evidence="1" id="KW-0805">Transcription regulation</keyword>
<dbReference type="OrthoDB" id="3767959at2"/>
<evidence type="ECO:0000256" key="1">
    <source>
        <dbReference type="ARBA" id="ARBA00023015"/>
    </source>
</evidence>
<dbReference type="GO" id="GO:0000976">
    <property type="term" value="F:transcription cis-regulatory region binding"/>
    <property type="evidence" value="ECO:0007669"/>
    <property type="project" value="TreeGrafter"/>
</dbReference>
<dbReference type="Pfam" id="PF00440">
    <property type="entry name" value="TetR_N"/>
    <property type="match status" value="1"/>
</dbReference>
<evidence type="ECO:0000256" key="4">
    <source>
        <dbReference type="PROSITE-ProRule" id="PRU00335"/>
    </source>
</evidence>
<keyword evidence="3" id="KW-0804">Transcription</keyword>
<dbReference type="PANTHER" id="PTHR30055">
    <property type="entry name" value="HTH-TYPE TRANSCRIPTIONAL REGULATOR RUTR"/>
    <property type="match status" value="1"/>
</dbReference>
<dbReference type="GO" id="GO:0003700">
    <property type="term" value="F:DNA-binding transcription factor activity"/>
    <property type="evidence" value="ECO:0007669"/>
    <property type="project" value="TreeGrafter"/>
</dbReference>
<dbReference type="PROSITE" id="PS50977">
    <property type="entry name" value="HTH_TETR_2"/>
    <property type="match status" value="1"/>
</dbReference>